<comment type="caution">
    <text evidence="3">The sequence shown here is derived from an EMBL/GenBank/DDBJ whole genome shotgun (WGS) entry which is preliminary data.</text>
</comment>
<dbReference type="Pfam" id="PF00571">
    <property type="entry name" value="CBS"/>
    <property type="match status" value="1"/>
</dbReference>
<evidence type="ECO:0000259" key="2">
    <source>
        <dbReference type="PROSITE" id="PS51371"/>
    </source>
</evidence>
<evidence type="ECO:0000256" key="1">
    <source>
        <dbReference type="PROSITE-ProRule" id="PRU00703"/>
    </source>
</evidence>
<sequence length="198" mass="21652">MDYHALPGISLPASTDLIHVEQRPQRPLSLKSPAIEVLTDLRIIDPISIHDDAALEEAHARMVNHGIRLLFVSNNAGAFTGLLTASDVLGERPLRCMQGSGKQRKELLVADVMTPRNQLEALNMGDVLHASVGHIVATLKEQGRQHALVVERNSSSGHLEVCGLFSTSTIARRLGISLNFLRVPRAFSEIEHALLHES</sequence>
<name>A0ABV7RD25_9NEIS</name>
<dbReference type="EMBL" id="JBHRXN010000019">
    <property type="protein sequence ID" value="MFC3532085.1"/>
    <property type="molecule type" value="Genomic_DNA"/>
</dbReference>
<keyword evidence="1" id="KW-0129">CBS domain</keyword>
<evidence type="ECO:0000313" key="4">
    <source>
        <dbReference type="Proteomes" id="UP001595741"/>
    </source>
</evidence>
<dbReference type="PROSITE" id="PS51371">
    <property type="entry name" value="CBS"/>
    <property type="match status" value="1"/>
</dbReference>
<dbReference type="InterPro" id="IPR046342">
    <property type="entry name" value="CBS_dom_sf"/>
</dbReference>
<accession>A0ABV7RD25</accession>
<feature type="domain" description="CBS" evidence="2">
    <location>
        <begin position="38"/>
        <end position="106"/>
    </location>
</feature>
<dbReference type="Proteomes" id="UP001595741">
    <property type="component" value="Unassembled WGS sequence"/>
</dbReference>
<dbReference type="RefSeq" id="WP_386090395.1">
    <property type="nucleotide sequence ID" value="NZ_JBHRXN010000019.1"/>
</dbReference>
<evidence type="ECO:0000313" key="3">
    <source>
        <dbReference type="EMBL" id="MFC3532085.1"/>
    </source>
</evidence>
<keyword evidence="4" id="KW-1185">Reference proteome</keyword>
<dbReference type="InterPro" id="IPR000644">
    <property type="entry name" value="CBS_dom"/>
</dbReference>
<organism evidence="3 4">
    <name type="scientific">Vogesella facilis</name>
    <dbReference type="NCBI Taxonomy" id="1655232"/>
    <lineage>
        <taxon>Bacteria</taxon>
        <taxon>Pseudomonadati</taxon>
        <taxon>Pseudomonadota</taxon>
        <taxon>Betaproteobacteria</taxon>
        <taxon>Neisseriales</taxon>
        <taxon>Chromobacteriaceae</taxon>
        <taxon>Vogesella</taxon>
    </lineage>
</organism>
<reference evidence="4" key="1">
    <citation type="journal article" date="2019" name="Int. J. Syst. Evol. Microbiol.">
        <title>The Global Catalogue of Microorganisms (GCM) 10K type strain sequencing project: providing services to taxonomists for standard genome sequencing and annotation.</title>
        <authorList>
            <consortium name="The Broad Institute Genomics Platform"/>
            <consortium name="The Broad Institute Genome Sequencing Center for Infectious Disease"/>
            <person name="Wu L."/>
            <person name="Ma J."/>
        </authorList>
    </citation>
    <scope>NUCLEOTIDE SEQUENCE [LARGE SCALE GENOMIC DNA]</scope>
    <source>
        <strain evidence="4">KCTC 42742</strain>
    </source>
</reference>
<dbReference type="Gene3D" id="3.10.580.10">
    <property type="entry name" value="CBS-domain"/>
    <property type="match status" value="1"/>
</dbReference>
<gene>
    <name evidence="3" type="ORF">ACFOLG_07785</name>
</gene>
<dbReference type="SUPFAM" id="SSF54631">
    <property type="entry name" value="CBS-domain pair"/>
    <property type="match status" value="1"/>
</dbReference>
<protein>
    <submittedName>
        <fullName evidence="3">CBS domain-containing protein</fullName>
    </submittedName>
</protein>
<proteinExistence type="predicted"/>
<dbReference type="CDD" id="cd04640">
    <property type="entry name" value="CBS_pair_proteobact"/>
    <property type="match status" value="1"/>
</dbReference>